<dbReference type="GO" id="GO:0005737">
    <property type="term" value="C:cytoplasm"/>
    <property type="evidence" value="ECO:0007669"/>
    <property type="project" value="TreeGrafter"/>
</dbReference>
<proteinExistence type="predicted"/>
<gene>
    <name evidence="2" type="ORF">TRITD_4Av1G043380</name>
</gene>
<keyword evidence="1" id="KW-0812">Transmembrane</keyword>
<dbReference type="PANTHER" id="PTHR37723:SF1">
    <property type="entry name" value="PROTEIN FAR-RED-ELONGATED HYPOCOTYL 1-LIKE"/>
    <property type="match status" value="1"/>
</dbReference>
<dbReference type="PANTHER" id="PTHR37723">
    <property type="entry name" value="PROTEIN FAR-RED ELONGATED HYPOCOTYL 1"/>
    <property type="match status" value="1"/>
</dbReference>
<dbReference type="GO" id="GO:0051457">
    <property type="term" value="P:maintenance of protein location in nucleus"/>
    <property type="evidence" value="ECO:0007669"/>
    <property type="project" value="TreeGrafter"/>
</dbReference>
<reference evidence="2 3" key="1">
    <citation type="submission" date="2017-09" db="EMBL/GenBank/DDBJ databases">
        <authorList>
            <consortium name="International Durum Wheat Genome Sequencing Consortium (IDWGSC)"/>
            <person name="Milanesi L."/>
        </authorList>
    </citation>
    <scope>NUCLEOTIDE SEQUENCE [LARGE SCALE GENOMIC DNA]</scope>
    <source>
        <strain evidence="3">cv. Svevo</strain>
    </source>
</reference>
<dbReference type="GO" id="GO:0061608">
    <property type="term" value="F:nuclear import signal receptor activity"/>
    <property type="evidence" value="ECO:0007669"/>
    <property type="project" value="TreeGrafter"/>
</dbReference>
<name>A0A9R0S6J4_TRITD</name>
<organism evidence="2 3">
    <name type="scientific">Triticum turgidum subsp. durum</name>
    <name type="common">Durum wheat</name>
    <name type="synonym">Triticum durum</name>
    <dbReference type="NCBI Taxonomy" id="4567"/>
    <lineage>
        <taxon>Eukaryota</taxon>
        <taxon>Viridiplantae</taxon>
        <taxon>Streptophyta</taxon>
        <taxon>Embryophyta</taxon>
        <taxon>Tracheophyta</taxon>
        <taxon>Spermatophyta</taxon>
        <taxon>Magnoliopsida</taxon>
        <taxon>Liliopsida</taxon>
        <taxon>Poales</taxon>
        <taxon>Poaceae</taxon>
        <taxon>BOP clade</taxon>
        <taxon>Pooideae</taxon>
        <taxon>Triticodae</taxon>
        <taxon>Triticeae</taxon>
        <taxon>Triticinae</taxon>
        <taxon>Triticum</taxon>
    </lineage>
</organism>
<evidence type="ECO:0000313" key="3">
    <source>
        <dbReference type="Proteomes" id="UP000324705"/>
    </source>
</evidence>
<dbReference type="GO" id="GO:0016607">
    <property type="term" value="C:nuclear speck"/>
    <property type="evidence" value="ECO:0007669"/>
    <property type="project" value="TreeGrafter"/>
</dbReference>
<dbReference type="OMA" id="FEIRTFA"/>
<protein>
    <submittedName>
        <fullName evidence="2">Uncharacterized protein</fullName>
    </submittedName>
</protein>
<feature type="transmembrane region" description="Helical" evidence="1">
    <location>
        <begin position="267"/>
        <end position="290"/>
    </location>
</feature>
<keyword evidence="1" id="KW-0472">Membrane</keyword>
<sequence>MCAVLSPLHFLKPHRHLRRYCHTPVLCPTLPQMDHGGGGRGMAGYEAAAAAASTNQKTESFGGCSSSNSVKKIYPIDSPIKKRKSQYDLSDTRLSSLKYKFQDRPTSQEDETARTESLGGDDIFINKNCNVDMVNVYKGLDSCENTQSLLGGCIEVDSINGIESRSVRKWASASSSSSNSISLDTYSSFHSYGTKETDSWVRPHLEHDGSGLLLQAYDDDILKICYVMNELAGGGVDGSADRIMDETLYSNGIDDFMILPAGKNGKALAHGLLLASVCCLYMWILTLCMWQSKSGEKKKQLTIDQEFEQYFSKLML</sequence>
<keyword evidence="3" id="KW-1185">Reference proteome</keyword>
<keyword evidence="1" id="KW-1133">Transmembrane helix</keyword>
<accession>A0A9R0S6J4</accession>
<dbReference type="InterPro" id="IPR037766">
    <property type="entry name" value="FHY1"/>
</dbReference>
<evidence type="ECO:0000256" key="1">
    <source>
        <dbReference type="SAM" id="Phobius"/>
    </source>
</evidence>
<dbReference type="EMBL" id="LT934117">
    <property type="protein sequence ID" value="VAH89293.1"/>
    <property type="molecule type" value="Genomic_DNA"/>
</dbReference>
<dbReference type="GO" id="GO:0009639">
    <property type="term" value="P:response to red or far red light"/>
    <property type="evidence" value="ECO:0007669"/>
    <property type="project" value="InterPro"/>
</dbReference>
<dbReference type="Gramene" id="TRITD4Av1G043380.2">
    <property type="protein sequence ID" value="TRITD4Av1G043380.2"/>
    <property type="gene ID" value="TRITD4Av1G043380"/>
</dbReference>
<dbReference type="Proteomes" id="UP000324705">
    <property type="component" value="Chromosome 4A"/>
</dbReference>
<dbReference type="AlphaFoldDB" id="A0A9R0S6J4"/>
<evidence type="ECO:0000313" key="2">
    <source>
        <dbReference type="EMBL" id="VAH89293.1"/>
    </source>
</evidence>